<reference evidence="2 3" key="1">
    <citation type="submission" date="2020-04" db="EMBL/GenBank/DDBJ databases">
        <authorList>
            <person name="Alioto T."/>
            <person name="Alioto T."/>
            <person name="Gomez Garrido J."/>
        </authorList>
    </citation>
    <scope>NUCLEOTIDE SEQUENCE [LARGE SCALE GENOMIC DNA]</scope>
</reference>
<accession>A0A8S1E1I1</accession>
<evidence type="ECO:0000256" key="1">
    <source>
        <dbReference type="SAM" id="MobiDB-lite"/>
    </source>
</evidence>
<evidence type="ECO:0000313" key="3">
    <source>
        <dbReference type="Proteomes" id="UP000494165"/>
    </source>
</evidence>
<protein>
    <submittedName>
        <fullName evidence="2">Uncharacterized protein</fullName>
    </submittedName>
</protein>
<gene>
    <name evidence="2" type="ORF">CLODIP_2_CD08308</name>
</gene>
<organism evidence="2 3">
    <name type="scientific">Cloeon dipterum</name>
    <dbReference type="NCBI Taxonomy" id="197152"/>
    <lineage>
        <taxon>Eukaryota</taxon>
        <taxon>Metazoa</taxon>
        <taxon>Ecdysozoa</taxon>
        <taxon>Arthropoda</taxon>
        <taxon>Hexapoda</taxon>
        <taxon>Insecta</taxon>
        <taxon>Pterygota</taxon>
        <taxon>Palaeoptera</taxon>
        <taxon>Ephemeroptera</taxon>
        <taxon>Pisciforma</taxon>
        <taxon>Baetidae</taxon>
        <taxon>Cloeon</taxon>
    </lineage>
</organism>
<name>A0A8S1E1I1_9INSE</name>
<dbReference type="AlphaFoldDB" id="A0A8S1E1I1"/>
<keyword evidence="3" id="KW-1185">Reference proteome</keyword>
<comment type="caution">
    <text evidence="2">The sequence shown here is derived from an EMBL/GenBank/DDBJ whole genome shotgun (WGS) entry which is preliminary data.</text>
</comment>
<feature type="compositionally biased region" description="Low complexity" evidence="1">
    <location>
        <begin position="89"/>
        <end position="107"/>
    </location>
</feature>
<dbReference type="EMBL" id="CADEPI010000565">
    <property type="protein sequence ID" value="CAB3387339.1"/>
    <property type="molecule type" value="Genomic_DNA"/>
</dbReference>
<proteinExistence type="predicted"/>
<dbReference type="Proteomes" id="UP000494165">
    <property type="component" value="Unassembled WGS sequence"/>
</dbReference>
<sequence>MGMTSSLLDALADKKSSRLGGRKSSPVACHPLNAGHAPSQVARLVFPVSLNPVRCSKVLLIHQFSLRKQQNEQLAGGRGYSRFLQHSQKTTTSENTKNSTGENSEIG</sequence>
<evidence type="ECO:0000313" key="2">
    <source>
        <dbReference type="EMBL" id="CAB3387339.1"/>
    </source>
</evidence>
<feature type="region of interest" description="Disordered" evidence="1">
    <location>
        <begin position="71"/>
        <end position="107"/>
    </location>
</feature>